<keyword evidence="3 7" id="KW-0378">Hydrolase</keyword>
<evidence type="ECO:0000313" key="8">
    <source>
        <dbReference type="Proteomes" id="UP001223390"/>
    </source>
</evidence>
<organism evidence="7 8">
    <name type="scientific">Streptomyces katrae</name>
    <dbReference type="NCBI Taxonomy" id="68223"/>
    <lineage>
        <taxon>Bacteria</taxon>
        <taxon>Bacillati</taxon>
        <taxon>Actinomycetota</taxon>
        <taxon>Actinomycetes</taxon>
        <taxon>Kitasatosporales</taxon>
        <taxon>Streptomycetaceae</taxon>
        <taxon>Streptomyces</taxon>
    </lineage>
</organism>
<evidence type="ECO:0000259" key="6">
    <source>
        <dbReference type="Pfam" id="PF08386"/>
    </source>
</evidence>
<dbReference type="InterPro" id="IPR000073">
    <property type="entry name" value="AB_hydrolase_1"/>
</dbReference>
<proteinExistence type="inferred from homology"/>
<feature type="signal peptide" evidence="4">
    <location>
        <begin position="1"/>
        <end position="33"/>
    </location>
</feature>
<dbReference type="Pfam" id="PF00561">
    <property type="entry name" value="Abhydrolase_1"/>
    <property type="match status" value="1"/>
</dbReference>
<name>A0ABT7H5H8_9ACTN</name>
<evidence type="ECO:0000259" key="5">
    <source>
        <dbReference type="Pfam" id="PF00561"/>
    </source>
</evidence>
<dbReference type="SUPFAM" id="SSF53474">
    <property type="entry name" value="alpha/beta-Hydrolases"/>
    <property type="match status" value="1"/>
</dbReference>
<feature type="chain" id="PRO_5045172518" evidence="4">
    <location>
        <begin position="34"/>
        <end position="520"/>
    </location>
</feature>
<dbReference type="Gene3D" id="3.40.50.1820">
    <property type="entry name" value="alpha/beta hydrolase"/>
    <property type="match status" value="2"/>
</dbReference>
<dbReference type="PANTHER" id="PTHR43248">
    <property type="entry name" value="2-SUCCINYL-6-HYDROXY-2,4-CYCLOHEXADIENE-1-CARBOXYLATE SYNTHASE"/>
    <property type="match status" value="1"/>
</dbReference>
<evidence type="ECO:0000256" key="2">
    <source>
        <dbReference type="ARBA" id="ARBA00022729"/>
    </source>
</evidence>
<dbReference type="GO" id="GO:0016787">
    <property type="term" value="F:hydrolase activity"/>
    <property type="evidence" value="ECO:0007669"/>
    <property type="project" value="UniProtKB-KW"/>
</dbReference>
<keyword evidence="8" id="KW-1185">Reference proteome</keyword>
<feature type="domain" description="AB hydrolase-1" evidence="5">
    <location>
        <begin position="91"/>
        <end position="248"/>
    </location>
</feature>
<gene>
    <name evidence="7" type="ORF">QEZ40_007516</name>
</gene>
<accession>A0ABT7H5H8</accession>
<dbReference type="InterPro" id="IPR029058">
    <property type="entry name" value="AB_hydrolase_fold"/>
</dbReference>
<evidence type="ECO:0000256" key="4">
    <source>
        <dbReference type="SAM" id="SignalP"/>
    </source>
</evidence>
<dbReference type="InterPro" id="IPR051601">
    <property type="entry name" value="Serine_prot/Carboxylest_S33"/>
</dbReference>
<dbReference type="Pfam" id="PF08386">
    <property type="entry name" value="Abhydrolase_4"/>
    <property type="match status" value="1"/>
</dbReference>
<dbReference type="RefSeq" id="WP_285346563.1">
    <property type="nucleotide sequence ID" value="NZ_JASITI010000091.1"/>
</dbReference>
<comment type="caution">
    <text evidence="7">The sequence shown here is derived from an EMBL/GenBank/DDBJ whole genome shotgun (WGS) entry which is preliminary data.</text>
</comment>
<evidence type="ECO:0000256" key="3">
    <source>
        <dbReference type="ARBA" id="ARBA00022801"/>
    </source>
</evidence>
<feature type="domain" description="Peptidase S33 tripeptidyl aminopeptidase-like C-terminal" evidence="6">
    <location>
        <begin position="418"/>
        <end position="505"/>
    </location>
</feature>
<dbReference type="InterPro" id="IPR013595">
    <property type="entry name" value="Pept_S33_TAP-like_C"/>
</dbReference>
<protein>
    <submittedName>
        <fullName evidence="7">Alpha/beta hydrolase</fullName>
    </submittedName>
</protein>
<evidence type="ECO:0000313" key="7">
    <source>
        <dbReference type="EMBL" id="MDK9501144.1"/>
    </source>
</evidence>
<keyword evidence="2 4" id="KW-0732">Signal</keyword>
<comment type="similarity">
    <text evidence="1">Belongs to the peptidase S33 family.</text>
</comment>
<sequence>MGTKGTGVLRRAGLAAGAALLLFSTLPAVTATAAEGAARPEWCPTVEGHRVDCGSMTRPLVSGRPGLGTVDVAYAVVRHRSPGPAKGTVAVNPGGPGEVAVERAPVFGEVLKDLLGDHDLLLVDPRGTGRSQRIPCGVTDAEYRFGTRQEQRDAVTRCAANLGPRARGYTTAATADDLDAVRARLGVDRLTLYGLSYGTYLMPVYASRHPGHVRDIVLSGAYPLAFDPLNRPGAQAVSLSLRRICERSAARPEAQGRPACDGDKAVRDLAATAAALRERPVDVDIPLEGAAPFRMRLTEGKLANLVYEGASREVGADPGAPSLLGGLPHALDRFAAGDRAPLLDLVRAEGSTGSAEDQAPYIAVVCNDYRKPWKAESSLPERWRQYRGALAGAADRPGAFGAFSPAGYLEGPTDGGDVCIGWPRENTAGPQPTHPRMPDVPVLVLSGDLDANTPDANGRLAARQFRDSRFVSVRNTGHVPEMEHSGCVVDLSTRFIRTGRTGDTGCVETVEPIAVTPVRR</sequence>
<dbReference type="Proteomes" id="UP001223390">
    <property type="component" value="Unassembled WGS sequence"/>
</dbReference>
<dbReference type="EMBL" id="JASITI010000091">
    <property type="protein sequence ID" value="MDK9501144.1"/>
    <property type="molecule type" value="Genomic_DNA"/>
</dbReference>
<dbReference type="PANTHER" id="PTHR43248:SF29">
    <property type="entry name" value="TRIPEPTIDYL AMINOPEPTIDASE"/>
    <property type="match status" value="1"/>
</dbReference>
<reference evidence="7 8" key="1">
    <citation type="submission" date="2023-05" db="EMBL/GenBank/DDBJ databases">
        <title>Sequencing and Assembly of Streptomyces sp. NP73.</title>
        <authorList>
            <person name="Konwar A.N."/>
            <person name="Saikia K."/>
            <person name="Thakur D."/>
        </authorList>
    </citation>
    <scope>NUCLEOTIDE SEQUENCE [LARGE SCALE GENOMIC DNA]</scope>
    <source>
        <strain evidence="7 8">NP73</strain>
    </source>
</reference>
<evidence type="ECO:0000256" key="1">
    <source>
        <dbReference type="ARBA" id="ARBA00010088"/>
    </source>
</evidence>